<dbReference type="KEGG" id="tch:CHITON_0709"/>
<keyword evidence="1" id="KW-1133">Transmembrane helix</keyword>
<feature type="transmembrane region" description="Helical" evidence="1">
    <location>
        <begin position="71"/>
        <end position="99"/>
    </location>
</feature>
<dbReference type="EMBL" id="LN999010">
    <property type="protein sequence ID" value="CUX77488.1"/>
    <property type="molecule type" value="Genomic_DNA"/>
</dbReference>
<gene>
    <name evidence="2" type="ORF">CHITON_0709</name>
</gene>
<name>A0A170SGK5_9EURY</name>
<dbReference type="STRING" id="54262.CHITON_0709"/>
<evidence type="ECO:0008006" key="4">
    <source>
        <dbReference type="Google" id="ProtNLM"/>
    </source>
</evidence>
<reference evidence="3" key="1">
    <citation type="submission" date="2016-01" db="EMBL/GenBank/DDBJ databases">
        <authorList>
            <person name="Vorgias C.E."/>
        </authorList>
    </citation>
    <scope>NUCLEOTIDE SEQUENCE [LARGE SCALE GENOMIC DNA]</scope>
</reference>
<sequence length="242" mass="26654">MPRMKTEFKYLLLIILLSFGLSSITLSLIHLQSFIPQFFTLAIVDSVNPCTFVVYTIFLIALSVKGLPKRALYTVGLAFIFAVYASYYTLGIGLMILTGKIPTTWAGYLAIGFGTYEIITGLLEKSRTVGKGKLRKLAFSTEATIVGGLILGFAVSTTLLPCSMGPYIVFNTIISKMEALAYLLLALYNLIFVLPLFIILFAMGSLSESKEFSRAMVRHSRELSVIAGILLIGIGIWVLFKF</sequence>
<feature type="transmembrane region" description="Helical" evidence="1">
    <location>
        <begin position="180"/>
        <end position="202"/>
    </location>
</feature>
<evidence type="ECO:0000256" key="1">
    <source>
        <dbReference type="SAM" id="Phobius"/>
    </source>
</evidence>
<feature type="transmembrane region" description="Helical" evidence="1">
    <location>
        <begin position="105"/>
        <end position="123"/>
    </location>
</feature>
<dbReference type="Proteomes" id="UP000093069">
    <property type="component" value="Chromosome I"/>
</dbReference>
<evidence type="ECO:0000313" key="3">
    <source>
        <dbReference type="Proteomes" id="UP000093069"/>
    </source>
</evidence>
<protein>
    <recommendedName>
        <fullName evidence="4">Electron transporter</fullName>
    </recommendedName>
</protein>
<keyword evidence="1" id="KW-0812">Transmembrane</keyword>
<evidence type="ECO:0000313" key="2">
    <source>
        <dbReference type="EMBL" id="CUX77488.1"/>
    </source>
</evidence>
<feature type="transmembrane region" description="Helical" evidence="1">
    <location>
        <begin position="144"/>
        <end position="168"/>
    </location>
</feature>
<organism evidence="2 3">
    <name type="scientific">Thermococcus chitonophagus</name>
    <dbReference type="NCBI Taxonomy" id="54262"/>
    <lineage>
        <taxon>Archaea</taxon>
        <taxon>Methanobacteriati</taxon>
        <taxon>Methanobacteriota</taxon>
        <taxon>Thermococci</taxon>
        <taxon>Thermococcales</taxon>
        <taxon>Thermococcaceae</taxon>
        <taxon>Thermococcus</taxon>
    </lineage>
</organism>
<keyword evidence="1" id="KW-0472">Membrane</keyword>
<dbReference type="AlphaFoldDB" id="A0A170SGK5"/>
<feature type="transmembrane region" description="Helical" evidence="1">
    <location>
        <begin position="223"/>
        <end position="240"/>
    </location>
</feature>
<feature type="transmembrane region" description="Helical" evidence="1">
    <location>
        <begin position="37"/>
        <end position="64"/>
    </location>
</feature>
<proteinExistence type="predicted"/>
<accession>A0A170SGK5</accession>